<reference evidence="1 2" key="1">
    <citation type="submission" date="2022-06" db="EMBL/GenBank/DDBJ databases">
        <title>Haloarcula sp. a new haloarchaeum isolate from saline soil.</title>
        <authorList>
            <person name="Strakova D."/>
            <person name="Galisteo C."/>
            <person name="Sanchez-Porro C."/>
            <person name="Ventosa A."/>
        </authorList>
    </citation>
    <scope>NUCLEOTIDE SEQUENCE [LARGE SCALE GENOMIC DNA]</scope>
    <source>
        <strain evidence="1 2">S1AR25-5A</strain>
    </source>
</reference>
<dbReference type="Proteomes" id="UP001253439">
    <property type="component" value="Unassembled WGS sequence"/>
</dbReference>
<name>A0AAE4EYJ1_9EURY</name>
<gene>
    <name evidence="1" type="ORF">NDI54_13080</name>
</gene>
<dbReference type="EMBL" id="JAMQOM010000005">
    <property type="protein sequence ID" value="MDS0222282.1"/>
    <property type="molecule type" value="Genomic_DNA"/>
</dbReference>
<dbReference type="PANTHER" id="PTHR39186">
    <property type="entry name" value="DUF2071 FAMILY PROTEIN"/>
    <property type="match status" value="1"/>
</dbReference>
<dbReference type="InterPro" id="IPR018644">
    <property type="entry name" value="DUF2071"/>
</dbReference>
<dbReference type="Pfam" id="PF09844">
    <property type="entry name" value="DUF2071"/>
    <property type="match status" value="1"/>
</dbReference>
<evidence type="ECO:0000313" key="2">
    <source>
        <dbReference type="Proteomes" id="UP001253439"/>
    </source>
</evidence>
<dbReference type="AlphaFoldDB" id="A0AAE4EYJ1"/>
<proteinExistence type="predicted"/>
<evidence type="ECO:0000313" key="1">
    <source>
        <dbReference type="EMBL" id="MDS0222282.1"/>
    </source>
</evidence>
<dbReference type="PANTHER" id="PTHR39186:SF1">
    <property type="entry name" value="DUF2071 DOMAIN-CONTAINING PROTEIN"/>
    <property type="match status" value="1"/>
</dbReference>
<protein>
    <submittedName>
        <fullName evidence="1">DUF2071 domain-containing protein</fullName>
    </submittedName>
</protein>
<organism evidence="1 2">
    <name type="scientific">Haloarcula terrestris</name>
    <dbReference type="NCBI Taxonomy" id="2950533"/>
    <lineage>
        <taxon>Archaea</taxon>
        <taxon>Methanobacteriati</taxon>
        <taxon>Methanobacteriota</taxon>
        <taxon>Stenosarchaea group</taxon>
        <taxon>Halobacteria</taxon>
        <taxon>Halobacteriales</taxon>
        <taxon>Haloarculaceae</taxon>
        <taxon>Haloarcula</taxon>
    </lineage>
</organism>
<accession>A0AAE4EYJ1</accession>
<comment type="caution">
    <text evidence="1">The sequence shown here is derived from an EMBL/GenBank/DDBJ whole genome shotgun (WGS) entry which is preliminary data.</text>
</comment>
<sequence length="147" mass="16876">MYFFSLDAQGILGVVSARLFHHLPYYYARCSLAEDDGNIQFKSRRLHLGSLPAHFEGTYGPTNSKVDVESGSLEEFLTERYRYYTEAQDGSLRYAAIDHEPWPLYKADPTIETNTLFEANGFAYPETEPMHYYSPDVTTIASQNRRV</sequence>
<keyword evidence="2" id="KW-1185">Reference proteome</keyword>